<protein>
    <submittedName>
        <fullName evidence="2">Uncharacterized protein</fullName>
    </submittedName>
</protein>
<evidence type="ECO:0000313" key="3">
    <source>
        <dbReference type="Proteomes" id="UP001152523"/>
    </source>
</evidence>
<feature type="compositionally biased region" description="Basic and acidic residues" evidence="1">
    <location>
        <begin position="67"/>
        <end position="76"/>
    </location>
</feature>
<dbReference type="Proteomes" id="UP001152523">
    <property type="component" value="Unassembled WGS sequence"/>
</dbReference>
<comment type="caution">
    <text evidence="2">The sequence shown here is derived from an EMBL/GenBank/DDBJ whole genome shotgun (WGS) entry which is preliminary data.</text>
</comment>
<keyword evidence="3" id="KW-1185">Reference proteome</keyword>
<sequence length="101" mass="11453">MFIVQIKIIIRLEMMLKMNLGVKGLGTNISTPEAERLKKTTKGQGLGDEHLPPQEPRAVDDHLLLRGRVSKEDHQRPRARRRASFTSDVEGPKTIIYRPVA</sequence>
<feature type="compositionally biased region" description="Basic and acidic residues" evidence="1">
    <location>
        <begin position="47"/>
        <end position="62"/>
    </location>
</feature>
<feature type="region of interest" description="Disordered" evidence="1">
    <location>
        <begin position="67"/>
        <end position="86"/>
    </location>
</feature>
<evidence type="ECO:0000313" key="2">
    <source>
        <dbReference type="EMBL" id="CAH9083453.1"/>
    </source>
</evidence>
<evidence type="ECO:0000256" key="1">
    <source>
        <dbReference type="SAM" id="MobiDB-lite"/>
    </source>
</evidence>
<accession>A0AAV0CVN9</accession>
<organism evidence="2 3">
    <name type="scientific">Cuscuta epithymum</name>
    <dbReference type="NCBI Taxonomy" id="186058"/>
    <lineage>
        <taxon>Eukaryota</taxon>
        <taxon>Viridiplantae</taxon>
        <taxon>Streptophyta</taxon>
        <taxon>Embryophyta</taxon>
        <taxon>Tracheophyta</taxon>
        <taxon>Spermatophyta</taxon>
        <taxon>Magnoliopsida</taxon>
        <taxon>eudicotyledons</taxon>
        <taxon>Gunneridae</taxon>
        <taxon>Pentapetalae</taxon>
        <taxon>asterids</taxon>
        <taxon>lamiids</taxon>
        <taxon>Solanales</taxon>
        <taxon>Convolvulaceae</taxon>
        <taxon>Cuscuteae</taxon>
        <taxon>Cuscuta</taxon>
        <taxon>Cuscuta subgen. Cuscuta</taxon>
    </lineage>
</organism>
<proteinExistence type="predicted"/>
<feature type="region of interest" description="Disordered" evidence="1">
    <location>
        <begin position="27"/>
        <end position="62"/>
    </location>
</feature>
<dbReference type="AlphaFoldDB" id="A0AAV0CVN9"/>
<name>A0AAV0CVN9_9ASTE</name>
<dbReference type="EMBL" id="CAMAPF010000043">
    <property type="protein sequence ID" value="CAH9083453.1"/>
    <property type="molecule type" value="Genomic_DNA"/>
</dbReference>
<reference evidence="2" key="1">
    <citation type="submission" date="2022-07" db="EMBL/GenBank/DDBJ databases">
        <authorList>
            <person name="Macas J."/>
            <person name="Novak P."/>
            <person name="Neumann P."/>
        </authorList>
    </citation>
    <scope>NUCLEOTIDE SEQUENCE</scope>
</reference>
<gene>
    <name evidence="2" type="ORF">CEPIT_LOCUS8586</name>
</gene>